<dbReference type="EMBL" id="CM046126">
    <property type="protein sequence ID" value="KAI8426973.1"/>
    <property type="molecule type" value="Genomic_DNA"/>
</dbReference>
<dbReference type="Proteomes" id="UP001064048">
    <property type="component" value="Chromosome 26"/>
</dbReference>
<accession>A0ACC0JS97</accession>
<gene>
    <name evidence="1" type="ORF">MSG28_014630</name>
</gene>
<keyword evidence="2" id="KW-1185">Reference proteome</keyword>
<protein>
    <submittedName>
        <fullName evidence="1">Uncharacterized protein</fullName>
    </submittedName>
</protein>
<reference evidence="1 2" key="1">
    <citation type="journal article" date="2022" name="Genome Biol. Evol.">
        <title>The Spruce Budworm Genome: Reconstructing the Evolutionary History of Antifreeze Proteins.</title>
        <authorList>
            <person name="Beliveau C."/>
            <person name="Gagne P."/>
            <person name="Picq S."/>
            <person name="Vernygora O."/>
            <person name="Keeling C.I."/>
            <person name="Pinkney K."/>
            <person name="Doucet D."/>
            <person name="Wen F."/>
            <person name="Johnston J.S."/>
            <person name="Maaroufi H."/>
            <person name="Boyle B."/>
            <person name="Laroche J."/>
            <person name="Dewar K."/>
            <person name="Juretic N."/>
            <person name="Blackburn G."/>
            <person name="Nisole A."/>
            <person name="Brunet B."/>
            <person name="Brandao M."/>
            <person name="Lumley L."/>
            <person name="Duan J."/>
            <person name="Quan G."/>
            <person name="Lucarotti C.J."/>
            <person name="Roe A.D."/>
            <person name="Sperling F.A.H."/>
            <person name="Levesque R.C."/>
            <person name="Cusson M."/>
        </authorList>
    </citation>
    <scope>NUCLEOTIDE SEQUENCE [LARGE SCALE GENOMIC DNA]</scope>
    <source>
        <strain evidence="1">Glfc:IPQL:Cfum</strain>
    </source>
</reference>
<organism evidence="1 2">
    <name type="scientific">Choristoneura fumiferana</name>
    <name type="common">Spruce budworm moth</name>
    <name type="synonym">Archips fumiferana</name>
    <dbReference type="NCBI Taxonomy" id="7141"/>
    <lineage>
        <taxon>Eukaryota</taxon>
        <taxon>Metazoa</taxon>
        <taxon>Ecdysozoa</taxon>
        <taxon>Arthropoda</taxon>
        <taxon>Hexapoda</taxon>
        <taxon>Insecta</taxon>
        <taxon>Pterygota</taxon>
        <taxon>Neoptera</taxon>
        <taxon>Endopterygota</taxon>
        <taxon>Lepidoptera</taxon>
        <taxon>Glossata</taxon>
        <taxon>Ditrysia</taxon>
        <taxon>Tortricoidea</taxon>
        <taxon>Tortricidae</taxon>
        <taxon>Tortricinae</taxon>
        <taxon>Choristoneura</taxon>
    </lineage>
</organism>
<name>A0ACC0JS97_CHOFU</name>
<comment type="caution">
    <text evidence="1">The sequence shown here is derived from an EMBL/GenBank/DDBJ whole genome shotgun (WGS) entry which is preliminary data.</text>
</comment>
<evidence type="ECO:0000313" key="1">
    <source>
        <dbReference type="EMBL" id="KAI8426973.1"/>
    </source>
</evidence>
<sequence>MACTQTSRIAAQATWRGQGPGASAARGGVLAQSTSPHSFTQDSQLPKFGYIRILNRLGRNVLGFRPVDMQIQCQTDITREKRETRNMACSQASSSATQATWRGQGPDTSAASSGTIYDTAVLGNGQD</sequence>
<evidence type="ECO:0000313" key="2">
    <source>
        <dbReference type="Proteomes" id="UP001064048"/>
    </source>
</evidence>
<proteinExistence type="predicted"/>